<evidence type="ECO:0000259" key="4">
    <source>
        <dbReference type="Pfam" id="PF01967"/>
    </source>
</evidence>
<dbReference type="PANTHER" id="PTHR22960">
    <property type="entry name" value="MOLYBDOPTERIN COFACTOR SYNTHESIS PROTEIN A"/>
    <property type="match status" value="1"/>
</dbReference>
<feature type="compositionally biased region" description="Low complexity" evidence="3">
    <location>
        <begin position="214"/>
        <end position="225"/>
    </location>
</feature>
<dbReference type="Proteomes" id="UP001054857">
    <property type="component" value="Unassembled WGS sequence"/>
</dbReference>
<dbReference type="SUPFAM" id="SSF55040">
    <property type="entry name" value="Molybdenum cofactor biosynthesis protein C, MoaC"/>
    <property type="match status" value="1"/>
</dbReference>
<feature type="non-terminal residue" evidence="5">
    <location>
        <position position="1"/>
    </location>
</feature>
<dbReference type="InterPro" id="IPR036522">
    <property type="entry name" value="MoaC_sf"/>
</dbReference>
<dbReference type="GO" id="GO:0006777">
    <property type="term" value="P:Mo-molybdopterin cofactor biosynthetic process"/>
    <property type="evidence" value="ECO:0007669"/>
    <property type="project" value="UniProtKB-KW"/>
</dbReference>
<dbReference type="EMBL" id="BMAR01000032">
    <property type="protein sequence ID" value="GFR49681.1"/>
    <property type="molecule type" value="Genomic_DNA"/>
</dbReference>
<dbReference type="Gene3D" id="3.30.70.640">
    <property type="entry name" value="Molybdopterin cofactor biosynthesis C (MoaC) domain"/>
    <property type="match status" value="1"/>
</dbReference>
<gene>
    <name evidence="5" type="ORF">Agub_g11829</name>
</gene>
<protein>
    <recommendedName>
        <fullName evidence="4">Molybdopterin cofactor biosynthesis C (MoaC) domain-containing protein</fullName>
    </recommendedName>
</protein>
<proteinExistence type="predicted"/>
<dbReference type="InterPro" id="IPR023045">
    <property type="entry name" value="MoaC"/>
</dbReference>
<evidence type="ECO:0000256" key="3">
    <source>
        <dbReference type="SAM" id="MobiDB-lite"/>
    </source>
</evidence>
<name>A0AAD3E1J3_9CHLO</name>
<dbReference type="NCBIfam" id="TIGR00581">
    <property type="entry name" value="moaC"/>
    <property type="match status" value="1"/>
</dbReference>
<keyword evidence="2" id="KW-0501">Molybdenum cofactor biosynthesis</keyword>
<reference evidence="5 6" key="1">
    <citation type="journal article" date="2021" name="Sci. Rep.">
        <title>Genome sequencing of the multicellular alga Astrephomene provides insights into convergent evolution of germ-soma differentiation.</title>
        <authorList>
            <person name="Yamashita S."/>
            <person name="Yamamoto K."/>
            <person name="Matsuzaki R."/>
            <person name="Suzuki S."/>
            <person name="Yamaguchi H."/>
            <person name="Hirooka S."/>
            <person name="Minakuchi Y."/>
            <person name="Miyagishima S."/>
            <person name="Kawachi M."/>
            <person name="Toyoda A."/>
            <person name="Nozaki H."/>
        </authorList>
    </citation>
    <scope>NUCLEOTIDE SEQUENCE [LARGE SCALE GENOMIC DNA]</scope>
    <source>
        <strain evidence="5 6">NIES-4017</strain>
    </source>
</reference>
<comment type="caution">
    <text evidence="5">The sequence shown here is derived from an EMBL/GenBank/DDBJ whole genome shotgun (WGS) entry which is preliminary data.</text>
</comment>
<organism evidence="5 6">
    <name type="scientific">Astrephomene gubernaculifera</name>
    <dbReference type="NCBI Taxonomy" id="47775"/>
    <lineage>
        <taxon>Eukaryota</taxon>
        <taxon>Viridiplantae</taxon>
        <taxon>Chlorophyta</taxon>
        <taxon>core chlorophytes</taxon>
        <taxon>Chlorophyceae</taxon>
        <taxon>CS clade</taxon>
        <taxon>Chlamydomonadales</taxon>
        <taxon>Astrephomenaceae</taxon>
        <taxon>Astrephomene</taxon>
    </lineage>
</organism>
<dbReference type="AlphaFoldDB" id="A0AAD3E1J3"/>
<dbReference type="GO" id="GO:0061799">
    <property type="term" value="F:cyclic pyranopterin monophosphate synthase activity"/>
    <property type="evidence" value="ECO:0007669"/>
    <property type="project" value="TreeGrafter"/>
</dbReference>
<evidence type="ECO:0000313" key="5">
    <source>
        <dbReference type="EMBL" id="GFR49681.1"/>
    </source>
</evidence>
<feature type="domain" description="Molybdopterin cofactor biosynthesis C (MoaC)" evidence="4">
    <location>
        <begin position="270"/>
        <end position="404"/>
    </location>
</feature>
<dbReference type="PANTHER" id="PTHR22960:SF0">
    <property type="entry name" value="MOLYBDENUM COFACTOR BIOSYNTHESIS PROTEIN 1"/>
    <property type="match status" value="1"/>
</dbReference>
<evidence type="ECO:0000256" key="1">
    <source>
        <dbReference type="ARBA" id="ARBA00005046"/>
    </source>
</evidence>
<feature type="compositionally biased region" description="Polar residues" evidence="3">
    <location>
        <begin position="252"/>
        <end position="268"/>
    </location>
</feature>
<feature type="compositionally biased region" description="Basic and acidic residues" evidence="3">
    <location>
        <begin position="189"/>
        <end position="203"/>
    </location>
</feature>
<feature type="compositionally biased region" description="Low complexity" evidence="3">
    <location>
        <begin position="132"/>
        <end position="146"/>
    </location>
</feature>
<dbReference type="GO" id="GO:0061798">
    <property type="term" value="F:GTP 3',8'-cyclase activity"/>
    <property type="evidence" value="ECO:0007669"/>
    <property type="project" value="TreeGrafter"/>
</dbReference>
<dbReference type="NCBIfam" id="NF006870">
    <property type="entry name" value="PRK09364.1"/>
    <property type="match status" value="1"/>
</dbReference>
<accession>A0AAD3E1J3</accession>
<sequence length="427" mass="45202">SSGCPIKPLPCARRYARPCARTEATLGCERATGSNSVYDIHDRSLVNQRSAYVIYPVSATCSMFAVVRNRVLAFAAYQPACVANQLIRYTASSRDVDELNQELNDFFGVAYVDSAAADHPPNTGRGDKGSQARPHATTAAAAEPTPNQRRPGKSGNSPDISTQHNATTPAARGSLEPSHRPNHGFAASARDEAEAEGRPDLGRPHRPYGNSYDSSAVQWSASSSESQEEARTQRLQPFSAGRGEGDGEVDEPQQQQRRLTHIDSSGSASMVDVSQKAVTTREAQASCVVSLSDAFEAVAANSLAKGDVLRVAQLAGIGGAKATANLIPLCHNIPISKVDVQLHLDAPSRSVIIRALARTDGKTGVEMEALTAAAVAALTVYDMCKAAAKDMVVGPLQLDYKAGGRSGTYLRAGLRRGDLLPSARPPL</sequence>
<feature type="region of interest" description="Disordered" evidence="3">
    <location>
        <begin position="117"/>
        <end position="270"/>
    </location>
</feature>
<dbReference type="InterPro" id="IPR050105">
    <property type="entry name" value="MoCo_biosynth_MoaA/MoaC"/>
</dbReference>
<dbReference type="Pfam" id="PF01967">
    <property type="entry name" value="MoaC"/>
    <property type="match status" value="1"/>
</dbReference>
<evidence type="ECO:0000313" key="6">
    <source>
        <dbReference type="Proteomes" id="UP001054857"/>
    </source>
</evidence>
<feature type="compositionally biased region" description="Polar residues" evidence="3">
    <location>
        <begin position="154"/>
        <end position="168"/>
    </location>
</feature>
<keyword evidence="6" id="KW-1185">Reference proteome</keyword>
<dbReference type="InterPro" id="IPR002820">
    <property type="entry name" value="Mopterin_CF_biosynth-C_dom"/>
</dbReference>
<evidence type="ECO:0000256" key="2">
    <source>
        <dbReference type="ARBA" id="ARBA00023150"/>
    </source>
</evidence>
<comment type="pathway">
    <text evidence="1">Cofactor biosynthesis; molybdopterin biosynthesis.</text>
</comment>